<evidence type="ECO:0000313" key="9">
    <source>
        <dbReference type="EMBL" id="KEZ87368.1"/>
    </source>
</evidence>
<name>A0A084JEI4_9CLOT</name>
<evidence type="ECO:0000256" key="7">
    <source>
        <dbReference type="SAM" id="Phobius"/>
    </source>
</evidence>
<dbReference type="PANTHER" id="PTHR30572:SF4">
    <property type="entry name" value="ABC TRANSPORTER PERMEASE YTRF"/>
    <property type="match status" value="1"/>
</dbReference>
<feature type="transmembrane region" description="Helical" evidence="7">
    <location>
        <begin position="317"/>
        <end position="339"/>
    </location>
</feature>
<dbReference type="AlphaFoldDB" id="A0A084JEI4"/>
<dbReference type="GO" id="GO:0022857">
    <property type="term" value="F:transmembrane transporter activity"/>
    <property type="evidence" value="ECO:0007669"/>
    <property type="project" value="TreeGrafter"/>
</dbReference>
<gene>
    <name evidence="9" type="ORF">IO99_05995</name>
</gene>
<organism evidence="9 10">
    <name type="scientific">Clostridium sulfidigenes</name>
    <dbReference type="NCBI Taxonomy" id="318464"/>
    <lineage>
        <taxon>Bacteria</taxon>
        <taxon>Bacillati</taxon>
        <taxon>Bacillota</taxon>
        <taxon>Clostridia</taxon>
        <taxon>Eubacteriales</taxon>
        <taxon>Clostridiaceae</taxon>
        <taxon>Clostridium</taxon>
    </lineage>
</organism>
<dbReference type="PANTHER" id="PTHR30572">
    <property type="entry name" value="MEMBRANE COMPONENT OF TRANSPORTER-RELATED"/>
    <property type="match status" value="1"/>
</dbReference>
<reference evidence="9 10" key="1">
    <citation type="submission" date="2014-07" db="EMBL/GenBank/DDBJ databases">
        <title>Draft genome of Clostridium sulfidigenes 113A isolated from sediments associated with methane hydrate from Krishna Godavari basin.</title>
        <authorList>
            <person name="Honkalas V.S."/>
            <person name="Dabir A.P."/>
            <person name="Arora P."/>
            <person name="Dhakephalkar P.K."/>
        </authorList>
    </citation>
    <scope>NUCLEOTIDE SEQUENCE [LARGE SCALE GENOMIC DNA]</scope>
    <source>
        <strain evidence="9 10">113A</strain>
    </source>
</reference>
<feature type="transmembrane region" description="Helical" evidence="7">
    <location>
        <begin position="707"/>
        <end position="729"/>
    </location>
</feature>
<feature type="transmembrane region" description="Helical" evidence="7">
    <location>
        <begin position="655"/>
        <end position="675"/>
    </location>
</feature>
<keyword evidence="4 7" id="KW-1133">Transmembrane helix</keyword>
<dbReference type="RefSeq" id="WP_035131292.1">
    <property type="nucleotide sequence ID" value="NZ_JPMD01000013.1"/>
</dbReference>
<evidence type="ECO:0000259" key="8">
    <source>
        <dbReference type="Pfam" id="PF02687"/>
    </source>
</evidence>
<dbReference type="Pfam" id="PF02687">
    <property type="entry name" value="FtsX"/>
    <property type="match status" value="2"/>
</dbReference>
<accession>A0A084JEI4</accession>
<evidence type="ECO:0000256" key="3">
    <source>
        <dbReference type="ARBA" id="ARBA00022692"/>
    </source>
</evidence>
<keyword evidence="10" id="KW-1185">Reference proteome</keyword>
<evidence type="ECO:0000256" key="4">
    <source>
        <dbReference type="ARBA" id="ARBA00022989"/>
    </source>
</evidence>
<feature type="domain" description="ABC3 transporter permease C-terminal" evidence="8">
    <location>
        <begin position="658"/>
        <end position="777"/>
    </location>
</feature>
<feature type="domain" description="ABC3 transporter permease C-terminal" evidence="8">
    <location>
        <begin position="267"/>
        <end position="387"/>
    </location>
</feature>
<keyword evidence="2" id="KW-1003">Cell membrane</keyword>
<evidence type="ECO:0000256" key="5">
    <source>
        <dbReference type="ARBA" id="ARBA00023136"/>
    </source>
</evidence>
<dbReference type="EMBL" id="JPMD01000013">
    <property type="protein sequence ID" value="KEZ87368.1"/>
    <property type="molecule type" value="Genomic_DNA"/>
</dbReference>
<feature type="transmembrane region" description="Helical" evidence="7">
    <location>
        <begin position="257"/>
        <end position="281"/>
    </location>
</feature>
<comment type="caution">
    <text evidence="9">The sequence shown here is derived from an EMBL/GenBank/DDBJ whole genome shotgun (WGS) entry which is preliminary data.</text>
</comment>
<proteinExistence type="inferred from homology"/>
<dbReference type="GO" id="GO:0005886">
    <property type="term" value="C:plasma membrane"/>
    <property type="evidence" value="ECO:0007669"/>
    <property type="project" value="UniProtKB-SubCell"/>
</dbReference>
<protein>
    <recommendedName>
        <fullName evidence="8">ABC3 transporter permease C-terminal domain-containing protein</fullName>
    </recommendedName>
</protein>
<feature type="transmembrane region" description="Helical" evidence="7">
    <location>
        <begin position="359"/>
        <end position="377"/>
    </location>
</feature>
<dbReference type="Proteomes" id="UP000028542">
    <property type="component" value="Unassembled WGS sequence"/>
</dbReference>
<dbReference type="InterPro" id="IPR003838">
    <property type="entry name" value="ABC3_permease_C"/>
</dbReference>
<evidence type="ECO:0000313" key="10">
    <source>
        <dbReference type="Proteomes" id="UP000028542"/>
    </source>
</evidence>
<feature type="transmembrane region" description="Helical" evidence="7">
    <location>
        <begin position="431"/>
        <end position="452"/>
    </location>
</feature>
<feature type="transmembrane region" description="Helical" evidence="7">
    <location>
        <begin position="21"/>
        <end position="47"/>
    </location>
</feature>
<comment type="similarity">
    <text evidence="6">Belongs to the ABC-4 integral membrane protein family.</text>
</comment>
<dbReference type="STRING" id="318464.IO99_05995"/>
<evidence type="ECO:0000256" key="6">
    <source>
        <dbReference type="ARBA" id="ARBA00038076"/>
    </source>
</evidence>
<evidence type="ECO:0000256" key="2">
    <source>
        <dbReference type="ARBA" id="ARBA00022475"/>
    </source>
</evidence>
<comment type="subcellular location">
    <subcellularLocation>
        <location evidence="1">Cell membrane</location>
        <topology evidence="1">Multi-pass membrane protein</topology>
    </subcellularLocation>
</comment>
<dbReference type="InterPro" id="IPR050250">
    <property type="entry name" value="Macrolide_Exporter_MacB"/>
</dbReference>
<evidence type="ECO:0000256" key="1">
    <source>
        <dbReference type="ARBA" id="ARBA00004651"/>
    </source>
</evidence>
<sequence length="784" mass="88168">MRKILMLSFANIKKTKGHTVSILFMFIIAAMLLNLGLLVFVNFGSYFEKVTEELNSSDEYYLMPESLYSQRVSEYIKSNDNIKRSQKESSLLAKGTIPYNNDNREFNFLINDVDQKRDFSKWKFVGEHESPDSMSIYLPYVMNIDGGYKVNDKLKVSFEDVDITFTIKGFTEDIFFSSLDTVVMGVYLPSGTYDRVVEKLGVKYKASLIFADLRKNNMDVENGIKEIIKEKNPNILTDDVSIFFSLDKGVVRLSRSIMANIVSVMMMVFATIIVVVCLIVVRFRIENSIEEDMTKIGSLKAVGYTSRQIISSITIQFSLIALVGSMMGITLSYLATPAISKVFAHQSGLMWVQGFDGMISSISLFVILLVVILVSFISSSRINRLNPIVALRGGIITHSFRKNYMPLHKSRGSLPFVLSIKLMLQNMKQSLMIGMIFLVVSFAGTFALSMFYNSVIDTKIFKEIPGVELSSVIAVCNPIVDNTSVVENIKNMKGVRKAQFLDIVMMKSDSYEVATYVMDDYSMKETNTIYEGRYPLHSNEVAISGYLAERVKKNIGDSIILKVNDKQSEYIITGYCQGSYMGKFNIAYIRSDGILSLNQEFKQRGFQIYIDKDIKASEFKMEIDKLYGDDFLKVVDLDKEVQQGIGLYTGIVSKVGISILVVTILVVMLVLYFVINSSVIRKKHDLGIQKALGFTTLQLMHQLSMGFLPPIITGVCLGSLLGMTQTNAIMAVPMKAMGLMKVNFIVTPLWSMLFDVGIVIVSYAISMLVTYRIRKITAYGLVSE</sequence>
<feature type="transmembrane region" description="Helical" evidence="7">
    <location>
        <begin position="749"/>
        <end position="771"/>
    </location>
</feature>
<keyword evidence="3 7" id="KW-0812">Transmembrane</keyword>
<keyword evidence="5 7" id="KW-0472">Membrane</keyword>
<dbReference type="eggNOG" id="COG0577">
    <property type="taxonomic scope" value="Bacteria"/>
</dbReference>